<comment type="caution">
    <text evidence="3">The sequence shown here is derived from an EMBL/GenBank/DDBJ whole genome shotgun (WGS) entry which is preliminary data.</text>
</comment>
<evidence type="ECO:0000256" key="2">
    <source>
        <dbReference type="SAM" id="SignalP"/>
    </source>
</evidence>
<gene>
    <name evidence="3" type="ORF">GCM10010123_25740</name>
</gene>
<feature type="signal peptide" evidence="2">
    <location>
        <begin position="1"/>
        <end position="23"/>
    </location>
</feature>
<reference evidence="3" key="2">
    <citation type="submission" date="2020-09" db="EMBL/GenBank/DDBJ databases">
        <authorList>
            <person name="Sun Q."/>
            <person name="Ohkuma M."/>
        </authorList>
    </citation>
    <scope>NUCLEOTIDE SEQUENCE</scope>
    <source>
        <strain evidence="3">JCM 3090</strain>
    </source>
</reference>
<evidence type="ECO:0000313" key="3">
    <source>
        <dbReference type="EMBL" id="GGJ94766.1"/>
    </source>
</evidence>
<dbReference type="EMBL" id="BMQB01000005">
    <property type="protein sequence ID" value="GGJ94766.1"/>
    <property type="molecule type" value="Genomic_DNA"/>
</dbReference>
<dbReference type="AlphaFoldDB" id="A0A8J3BBM0"/>
<keyword evidence="4" id="KW-1185">Reference proteome</keyword>
<proteinExistence type="predicted"/>
<protein>
    <submittedName>
        <fullName evidence="3">Uncharacterized protein</fullName>
    </submittedName>
</protein>
<sequence>MNNSHRIAKIGALTLAAVLSAGAGGTAAAAAPPSSNIVTISASADSRGSAVDRGPTSSNRGTHSGDTERNARIPKWLKDLIKKLPELPAKVKAGWNTFKAWYDGLPTWAKIAISAISPFGTLYQIWEILYDLLT</sequence>
<feature type="region of interest" description="Disordered" evidence="1">
    <location>
        <begin position="42"/>
        <end position="71"/>
    </location>
</feature>
<dbReference type="Proteomes" id="UP000649739">
    <property type="component" value="Unassembled WGS sequence"/>
</dbReference>
<organism evidence="3 4">
    <name type="scientific">Pilimelia anulata</name>
    <dbReference type="NCBI Taxonomy" id="53371"/>
    <lineage>
        <taxon>Bacteria</taxon>
        <taxon>Bacillati</taxon>
        <taxon>Actinomycetota</taxon>
        <taxon>Actinomycetes</taxon>
        <taxon>Micromonosporales</taxon>
        <taxon>Micromonosporaceae</taxon>
        <taxon>Pilimelia</taxon>
    </lineage>
</organism>
<evidence type="ECO:0000313" key="4">
    <source>
        <dbReference type="Proteomes" id="UP000649739"/>
    </source>
</evidence>
<feature type="chain" id="PRO_5039501558" evidence="2">
    <location>
        <begin position="24"/>
        <end position="134"/>
    </location>
</feature>
<dbReference type="RefSeq" id="WP_189170362.1">
    <property type="nucleotide sequence ID" value="NZ_BMQB01000005.1"/>
</dbReference>
<reference evidence="3" key="1">
    <citation type="journal article" date="2014" name="Int. J. Syst. Evol. Microbiol.">
        <title>Complete genome sequence of Corynebacterium casei LMG S-19264T (=DSM 44701T), isolated from a smear-ripened cheese.</title>
        <authorList>
            <consortium name="US DOE Joint Genome Institute (JGI-PGF)"/>
            <person name="Walter F."/>
            <person name="Albersmeier A."/>
            <person name="Kalinowski J."/>
            <person name="Ruckert C."/>
        </authorList>
    </citation>
    <scope>NUCLEOTIDE SEQUENCE</scope>
    <source>
        <strain evidence="3">JCM 3090</strain>
    </source>
</reference>
<accession>A0A8J3BBM0</accession>
<keyword evidence="2" id="KW-0732">Signal</keyword>
<name>A0A8J3BBM0_9ACTN</name>
<evidence type="ECO:0000256" key="1">
    <source>
        <dbReference type="SAM" id="MobiDB-lite"/>
    </source>
</evidence>